<evidence type="ECO:0000256" key="2">
    <source>
        <dbReference type="ARBA" id="ARBA00022691"/>
    </source>
</evidence>
<dbReference type="Proteomes" id="UP000249720">
    <property type="component" value="Unassembled WGS sequence"/>
</dbReference>
<keyword evidence="2" id="KW-0949">S-adenosyl-L-methionine</keyword>
<dbReference type="EMBL" id="QKZV01000003">
    <property type="protein sequence ID" value="PZX63513.1"/>
    <property type="molecule type" value="Genomic_DNA"/>
</dbReference>
<dbReference type="InterPro" id="IPR002052">
    <property type="entry name" value="DNA_methylase_N6_adenine_CS"/>
</dbReference>
<dbReference type="InterPro" id="IPR050210">
    <property type="entry name" value="tRNA_Adenine-N(6)_MTase"/>
</dbReference>
<dbReference type="AlphaFoldDB" id="A0A2W7RS55"/>
<dbReference type="InterPro" id="IPR029063">
    <property type="entry name" value="SAM-dependent_MTases_sf"/>
</dbReference>
<keyword evidence="4" id="KW-0808">Transferase</keyword>
<dbReference type="GO" id="GO:0032259">
    <property type="term" value="P:methylation"/>
    <property type="evidence" value="ECO:0007669"/>
    <property type="project" value="UniProtKB-KW"/>
</dbReference>
<dbReference type="PROSITE" id="PS00092">
    <property type="entry name" value="N6_MTASE"/>
    <property type="match status" value="1"/>
</dbReference>
<comment type="caution">
    <text evidence="4">The sequence shown here is derived from an EMBL/GenBank/DDBJ whole genome shotgun (WGS) entry which is preliminary data.</text>
</comment>
<dbReference type="CDD" id="cd02440">
    <property type="entry name" value="AdoMet_MTases"/>
    <property type="match status" value="1"/>
</dbReference>
<sequence>MKVCTDACLFGAILANYLQKQKLNSLADIGTGTGLLSLMVAQKNKCLIDAYEIDENAALQAEQNFNRSPWHAQLRLIKGNIKTLHINKSYDWIICNPPFYENSLKSNNQHKNIAMHSQELLLEDVLNICNKCLNEQGKFAVLLPYFRSTAFISMAHQKKFFLEYKMDVKPSPKHHFFRAICIFSKQPTPLLADDTLTIREVNNNYTLPFTELLKDYYLFL</sequence>
<dbReference type="InterPro" id="IPR007848">
    <property type="entry name" value="Small_mtfrase_dom"/>
</dbReference>
<feature type="domain" description="Methyltransferase small" evidence="3">
    <location>
        <begin position="12"/>
        <end position="122"/>
    </location>
</feature>
<keyword evidence="1 4" id="KW-0489">Methyltransferase</keyword>
<gene>
    <name evidence="4" type="ORF">LX80_01157</name>
</gene>
<proteinExistence type="predicted"/>
<dbReference type="Pfam" id="PF05175">
    <property type="entry name" value="MTS"/>
    <property type="match status" value="1"/>
</dbReference>
<dbReference type="PANTHER" id="PTHR47739">
    <property type="entry name" value="TRNA1(VAL) (ADENINE(37)-N6)-METHYLTRANSFERASE"/>
    <property type="match status" value="1"/>
</dbReference>
<dbReference type="GO" id="GO:0008757">
    <property type="term" value="F:S-adenosylmethionine-dependent methyltransferase activity"/>
    <property type="evidence" value="ECO:0007669"/>
    <property type="project" value="UniProtKB-ARBA"/>
</dbReference>
<name>A0A2W7RS55_9BACT</name>
<protein>
    <submittedName>
        <fullName evidence="4">tRNA1Val (Adenine37-N6)-methyltransferase</fullName>
    </submittedName>
</protein>
<dbReference type="PANTHER" id="PTHR47739:SF1">
    <property type="entry name" value="TRNA1(VAL) (ADENINE(37)-N6)-METHYLTRANSFERASE"/>
    <property type="match status" value="1"/>
</dbReference>
<dbReference type="Gene3D" id="3.40.50.150">
    <property type="entry name" value="Vaccinia Virus protein VP39"/>
    <property type="match status" value="1"/>
</dbReference>
<evidence type="ECO:0000256" key="1">
    <source>
        <dbReference type="ARBA" id="ARBA00022603"/>
    </source>
</evidence>
<evidence type="ECO:0000313" key="5">
    <source>
        <dbReference type="Proteomes" id="UP000249720"/>
    </source>
</evidence>
<keyword evidence="5" id="KW-1185">Reference proteome</keyword>
<reference evidence="4 5" key="1">
    <citation type="submission" date="2018-06" db="EMBL/GenBank/DDBJ databases">
        <title>Genomic Encyclopedia of Archaeal and Bacterial Type Strains, Phase II (KMG-II): from individual species to whole genera.</title>
        <authorList>
            <person name="Goeker M."/>
        </authorList>
    </citation>
    <scope>NUCLEOTIDE SEQUENCE [LARGE SCALE GENOMIC DNA]</scope>
    <source>
        <strain evidence="4 5">DSM 23241</strain>
    </source>
</reference>
<accession>A0A2W7RS55</accession>
<evidence type="ECO:0000313" key="4">
    <source>
        <dbReference type="EMBL" id="PZX63513.1"/>
    </source>
</evidence>
<evidence type="ECO:0000259" key="3">
    <source>
        <dbReference type="Pfam" id="PF05175"/>
    </source>
</evidence>
<organism evidence="4 5">
    <name type="scientific">Hydrotalea sandarakina</name>
    <dbReference type="NCBI Taxonomy" id="1004304"/>
    <lineage>
        <taxon>Bacteria</taxon>
        <taxon>Pseudomonadati</taxon>
        <taxon>Bacteroidota</taxon>
        <taxon>Chitinophagia</taxon>
        <taxon>Chitinophagales</taxon>
        <taxon>Chitinophagaceae</taxon>
        <taxon>Hydrotalea</taxon>
    </lineage>
</organism>
<dbReference type="GO" id="GO:0003676">
    <property type="term" value="F:nucleic acid binding"/>
    <property type="evidence" value="ECO:0007669"/>
    <property type="project" value="InterPro"/>
</dbReference>
<dbReference type="SUPFAM" id="SSF53335">
    <property type="entry name" value="S-adenosyl-L-methionine-dependent methyltransferases"/>
    <property type="match status" value="1"/>
</dbReference>
<dbReference type="GO" id="GO:0008170">
    <property type="term" value="F:N-methyltransferase activity"/>
    <property type="evidence" value="ECO:0007669"/>
    <property type="project" value="UniProtKB-ARBA"/>
</dbReference>